<dbReference type="Pfam" id="PF00400">
    <property type="entry name" value="WD40"/>
    <property type="match status" value="1"/>
</dbReference>
<organism evidence="4 5">
    <name type="scientific">Dunaliella salina</name>
    <name type="common">Green alga</name>
    <name type="synonym">Protococcus salinus</name>
    <dbReference type="NCBI Taxonomy" id="3046"/>
    <lineage>
        <taxon>Eukaryota</taxon>
        <taxon>Viridiplantae</taxon>
        <taxon>Chlorophyta</taxon>
        <taxon>core chlorophytes</taxon>
        <taxon>Chlorophyceae</taxon>
        <taxon>CS clade</taxon>
        <taxon>Chlamydomonadales</taxon>
        <taxon>Dunaliellaceae</taxon>
        <taxon>Dunaliella</taxon>
    </lineage>
</organism>
<dbReference type="InterPro" id="IPR036322">
    <property type="entry name" value="WD40_repeat_dom_sf"/>
</dbReference>
<evidence type="ECO:0000313" key="5">
    <source>
        <dbReference type="Proteomes" id="UP000815325"/>
    </source>
</evidence>
<dbReference type="EMBL" id="MU069534">
    <property type="protein sequence ID" value="KAF5839736.1"/>
    <property type="molecule type" value="Genomic_DNA"/>
</dbReference>
<comment type="caution">
    <text evidence="4">The sequence shown here is derived from an EMBL/GenBank/DDBJ whole genome shotgun (WGS) entry which is preliminary data.</text>
</comment>
<gene>
    <name evidence="4" type="ORF">DUNSADRAFT_18738</name>
</gene>
<dbReference type="InterPro" id="IPR015943">
    <property type="entry name" value="WD40/YVTN_repeat-like_dom_sf"/>
</dbReference>
<feature type="region of interest" description="Disordered" evidence="3">
    <location>
        <begin position="402"/>
        <end position="422"/>
    </location>
</feature>
<keyword evidence="5" id="KW-1185">Reference proteome</keyword>
<dbReference type="SUPFAM" id="SSF50978">
    <property type="entry name" value="WD40 repeat-like"/>
    <property type="match status" value="1"/>
</dbReference>
<keyword evidence="1" id="KW-0853">WD repeat</keyword>
<protein>
    <submittedName>
        <fullName evidence="4">WD40-repeat-containing domain protein</fullName>
    </submittedName>
</protein>
<reference evidence="4" key="1">
    <citation type="submission" date="2017-08" db="EMBL/GenBank/DDBJ databases">
        <authorList>
            <person name="Polle J.E."/>
            <person name="Barry K."/>
            <person name="Cushman J."/>
            <person name="Schmutz J."/>
            <person name="Tran D."/>
            <person name="Hathwaick L.T."/>
            <person name="Yim W.C."/>
            <person name="Jenkins J."/>
            <person name="Mckie-Krisberg Z.M."/>
            <person name="Prochnik S."/>
            <person name="Lindquist E."/>
            <person name="Dockter R.B."/>
            <person name="Adam C."/>
            <person name="Molina H."/>
            <person name="Bunkerborg J."/>
            <person name="Jin E."/>
            <person name="Buchheim M."/>
            <person name="Magnuson J."/>
        </authorList>
    </citation>
    <scope>NUCLEOTIDE SEQUENCE</scope>
    <source>
        <strain evidence="4">CCAP 19/18</strain>
    </source>
</reference>
<dbReference type="PANTHER" id="PTHR14107:SF16">
    <property type="entry name" value="AT02583P"/>
    <property type="match status" value="1"/>
</dbReference>
<sequence length="492" mass="52387">MPATANQPRTKFKTPEGRYNLVAESQSRHPFHFLRQTRLTIASLASVGGADEDGLYAVYSVGDGLLHMARYNATHKEPLRSLALGSQSTRSNALISCHDFLPGAKDGVDTLVGMSDGQVFLLSLRAQLQAPLNSKTALAAMLLPDATVEGARCCGVLWLPHTNGHFLAAYTSGTILVYKKGAVVNEGTSKFSLSISSHASKPPAPTSTITVAGGGINDVAVCPAPTGFIAAACRDGAVRIMSASSGQVVGGFHSYYGAMLCCCFSHDGRYLAAGGEDDLVGVYSMTERAPVAHCQGHQSWVSRVRFDSWLEVAPPSVTGLAGSHAGQSTASEDAQIYRVASVGQDARLCIWDVQMVPTEGEVMATPVAGTGMRKSASVQKLEMGRKASGDLLMMLQQQPVISSAAPTHQRKPSASTSKPTVTKGTVLPSMSYFDMNIVLPICEHRLHVEPISDVQFTENLILTADHSGQIRTWARPPKDELMRRSLGPQLHG</sequence>
<dbReference type="InterPro" id="IPR051362">
    <property type="entry name" value="WD_repeat_creC_regulators"/>
</dbReference>
<evidence type="ECO:0000256" key="2">
    <source>
        <dbReference type="ARBA" id="ARBA00022737"/>
    </source>
</evidence>
<evidence type="ECO:0000313" key="4">
    <source>
        <dbReference type="EMBL" id="KAF5839736.1"/>
    </source>
</evidence>
<dbReference type="Proteomes" id="UP000815325">
    <property type="component" value="Unassembled WGS sequence"/>
</dbReference>
<dbReference type="InterPro" id="IPR001680">
    <property type="entry name" value="WD40_rpt"/>
</dbReference>
<evidence type="ECO:0000256" key="1">
    <source>
        <dbReference type="ARBA" id="ARBA00022574"/>
    </source>
</evidence>
<dbReference type="SMART" id="SM00320">
    <property type="entry name" value="WD40"/>
    <property type="match status" value="5"/>
</dbReference>
<keyword evidence="2" id="KW-0677">Repeat</keyword>
<dbReference type="PANTHER" id="PTHR14107">
    <property type="entry name" value="WD REPEAT PROTEIN"/>
    <property type="match status" value="1"/>
</dbReference>
<evidence type="ECO:0000256" key="3">
    <source>
        <dbReference type="SAM" id="MobiDB-lite"/>
    </source>
</evidence>
<dbReference type="Gene3D" id="2.130.10.10">
    <property type="entry name" value="YVTN repeat-like/Quinoprotein amine dehydrogenase"/>
    <property type="match status" value="1"/>
</dbReference>
<proteinExistence type="predicted"/>
<name>A0ABQ7GYQ9_DUNSA</name>
<accession>A0ABQ7GYQ9</accession>